<reference evidence="4" key="1">
    <citation type="submission" date="2022-11" db="UniProtKB">
        <authorList>
            <consortium name="WormBaseParasite"/>
        </authorList>
    </citation>
    <scope>IDENTIFICATION</scope>
</reference>
<dbReference type="InterPro" id="IPR001534">
    <property type="entry name" value="Transthyretin-like"/>
</dbReference>
<comment type="similarity">
    <text evidence="1">Belongs to the nematode transthyretin-like family.</text>
</comment>
<evidence type="ECO:0000313" key="3">
    <source>
        <dbReference type="Proteomes" id="UP000887566"/>
    </source>
</evidence>
<protein>
    <submittedName>
        <fullName evidence="4">Uncharacterized protein</fullName>
    </submittedName>
</protein>
<keyword evidence="2" id="KW-0732">Signal</keyword>
<evidence type="ECO:0000256" key="2">
    <source>
        <dbReference type="SAM" id="SignalP"/>
    </source>
</evidence>
<organism evidence="3 4">
    <name type="scientific">Plectus sambesii</name>
    <dbReference type="NCBI Taxonomy" id="2011161"/>
    <lineage>
        <taxon>Eukaryota</taxon>
        <taxon>Metazoa</taxon>
        <taxon>Ecdysozoa</taxon>
        <taxon>Nematoda</taxon>
        <taxon>Chromadorea</taxon>
        <taxon>Plectida</taxon>
        <taxon>Plectina</taxon>
        <taxon>Plectoidea</taxon>
        <taxon>Plectidae</taxon>
        <taxon>Plectus</taxon>
    </lineage>
</organism>
<dbReference type="AlphaFoldDB" id="A0A914W4P7"/>
<sequence length="134" mass="14884">MLKAKILLLVGALLPLAMAGEKCVWARGKVVCERNATKQLNAEVRLLDKDGEWVFQTIDPDDSMGVTFANEDGSFTVEGCGYDRDWLPFVTNDPEPYIQIRHNCNTDDGETLILPGFKTFVPDTYEAGTIKLDA</sequence>
<dbReference type="GO" id="GO:0009986">
    <property type="term" value="C:cell surface"/>
    <property type="evidence" value="ECO:0007669"/>
    <property type="project" value="InterPro"/>
</dbReference>
<dbReference type="Pfam" id="PF01060">
    <property type="entry name" value="TTR-52"/>
    <property type="match status" value="1"/>
</dbReference>
<feature type="signal peptide" evidence="2">
    <location>
        <begin position="1"/>
        <end position="19"/>
    </location>
</feature>
<dbReference type="PANTHER" id="PTHR21700">
    <property type="entry name" value="TRANSTHYRETIN-LIKE FAMILY PROTEIN-RELATED"/>
    <property type="match status" value="1"/>
</dbReference>
<accession>A0A914W4P7</accession>
<dbReference type="WBParaSite" id="PSAMB.scaffold3042size19918.g20068.t1">
    <property type="protein sequence ID" value="PSAMB.scaffold3042size19918.g20068.t1"/>
    <property type="gene ID" value="PSAMB.scaffold3042size19918.g20068"/>
</dbReference>
<keyword evidence="3" id="KW-1185">Reference proteome</keyword>
<feature type="chain" id="PRO_5037608467" evidence="2">
    <location>
        <begin position="20"/>
        <end position="134"/>
    </location>
</feature>
<evidence type="ECO:0000313" key="4">
    <source>
        <dbReference type="WBParaSite" id="PSAMB.scaffold3042size19918.g20068.t1"/>
    </source>
</evidence>
<dbReference type="PANTHER" id="PTHR21700:SF12">
    <property type="entry name" value="TRANSTHYRETIN-LIKE FAMILY PROTEIN"/>
    <property type="match status" value="1"/>
</dbReference>
<dbReference type="InterPro" id="IPR038479">
    <property type="entry name" value="Transthyretin-like_sf"/>
</dbReference>
<proteinExistence type="inferred from homology"/>
<evidence type="ECO:0000256" key="1">
    <source>
        <dbReference type="ARBA" id="ARBA00010112"/>
    </source>
</evidence>
<dbReference type="Gene3D" id="2.60.40.3330">
    <property type="match status" value="1"/>
</dbReference>
<name>A0A914W4P7_9BILA</name>
<dbReference type="Proteomes" id="UP000887566">
    <property type="component" value="Unplaced"/>
</dbReference>